<feature type="domain" description="Response regulatory" evidence="6">
    <location>
        <begin position="10"/>
        <end position="127"/>
    </location>
</feature>
<dbReference type="InterPro" id="IPR018062">
    <property type="entry name" value="HTH_AraC-typ_CS"/>
</dbReference>
<dbReference type="OrthoDB" id="2496059at2"/>
<evidence type="ECO:0000259" key="6">
    <source>
        <dbReference type="PROSITE" id="PS50110"/>
    </source>
</evidence>
<gene>
    <name evidence="8" type="ORF">A8708_27495</name>
</gene>
<evidence type="ECO:0008006" key="10">
    <source>
        <dbReference type="Google" id="ProtNLM"/>
    </source>
</evidence>
<evidence type="ECO:0000256" key="1">
    <source>
        <dbReference type="ARBA" id="ARBA00023015"/>
    </source>
</evidence>
<keyword evidence="3" id="KW-0804">Transcription</keyword>
<proteinExistence type="predicted"/>
<name>A0A198ADD7_9BACL</name>
<dbReference type="PROSITE" id="PS01124">
    <property type="entry name" value="HTH_ARAC_FAMILY_2"/>
    <property type="match status" value="1"/>
</dbReference>
<dbReference type="SMART" id="SM00448">
    <property type="entry name" value="REC"/>
    <property type="match status" value="1"/>
</dbReference>
<keyword evidence="9" id="KW-1185">Reference proteome</keyword>
<evidence type="ECO:0000256" key="2">
    <source>
        <dbReference type="ARBA" id="ARBA00023125"/>
    </source>
</evidence>
<reference evidence="8 9" key="1">
    <citation type="submission" date="2016-05" db="EMBL/GenBank/DDBJ databases">
        <title>Paenibacillus sp. 1ZS3-15 nov., isolated from the rhizosphere soil.</title>
        <authorList>
            <person name="Zhang X.X."/>
            <person name="Zhang J."/>
        </authorList>
    </citation>
    <scope>NUCLEOTIDE SEQUENCE [LARGE SCALE GENOMIC DNA]</scope>
    <source>
        <strain evidence="8 9">1ZS3-15</strain>
    </source>
</reference>
<dbReference type="Pfam" id="PF12833">
    <property type="entry name" value="HTH_18"/>
    <property type="match status" value="1"/>
</dbReference>
<dbReference type="InterPro" id="IPR041522">
    <property type="entry name" value="CdaR_GGDEF"/>
</dbReference>
<dbReference type="InterPro" id="IPR011006">
    <property type="entry name" value="CheY-like_superfamily"/>
</dbReference>
<dbReference type="CDD" id="cd17536">
    <property type="entry name" value="REC_YesN-like"/>
    <property type="match status" value="1"/>
</dbReference>
<keyword evidence="1" id="KW-0805">Transcription regulation</keyword>
<dbReference type="SUPFAM" id="SSF55073">
    <property type="entry name" value="Nucleotide cyclase"/>
    <property type="match status" value="1"/>
</dbReference>
<dbReference type="InterPro" id="IPR020449">
    <property type="entry name" value="Tscrpt_reg_AraC-type_HTH"/>
</dbReference>
<keyword evidence="4" id="KW-0597">Phosphoprotein</keyword>
<dbReference type="InterPro" id="IPR018060">
    <property type="entry name" value="HTH_AraC"/>
</dbReference>
<dbReference type="GO" id="GO:0043565">
    <property type="term" value="F:sequence-specific DNA binding"/>
    <property type="evidence" value="ECO:0007669"/>
    <property type="project" value="InterPro"/>
</dbReference>
<accession>A0A198ADD7</accession>
<evidence type="ECO:0000313" key="9">
    <source>
        <dbReference type="Proteomes" id="UP000078454"/>
    </source>
</evidence>
<dbReference type="Pfam" id="PF00072">
    <property type="entry name" value="Response_reg"/>
    <property type="match status" value="1"/>
</dbReference>
<evidence type="ECO:0000256" key="4">
    <source>
        <dbReference type="PROSITE-ProRule" id="PRU00169"/>
    </source>
</evidence>
<sequence length="538" mass="61429">MSNMSRADITLCVIDDIRSVVRGIADLIQIDTHGVQVVGTAGNGEDGLQMVLDLRPDIVLTDIRMPRMDGLEMTKAITAVMPNCKVILLSGYTDFEYAQQALRLGAFDFIAKPFLKAAIEAVVQKAKEQIELDRVHFAKQSEMERQIKESMPLLRQEYLHLLLRYNANEARLKERWDYLKLELNRERLVIMCIEIDGFAKQVDTHGIHDVELARFAVKNILEETLASATKSIVFREQLSGFICLLNVPNHIDIVTLAEQCREHMLNYSRYTISIGVGLEARTIHELPQSYQQATEALSHNFYTGGNSVFFYEDIQHHAAARSRHSSEQEKELFNYLRMGNKERALPLLQSIVHSYPGVQPSDVMNVCHELGLLMHRIFAEKITMPGGMDELTAKLDFLKKGERLTLRELNELLDQLVSAGCDALQKQRELEADSVIAQAIHYMRENLDKNVTVTDLAKHVYLSGSYFANLFKKVTGTTLINYMNRLRIEKAKEMLLDDKQVQEVAIHLGYEDRSYFTDVFKRHVGMTPTEFKQGYKPS</sequence>
<dbReference type="SUPFAM" id="SSF52172">
    <property type="entry name" value="CheY-like"/>
    <property type="match status" value="1"/>
</dbReference>
<dbReference type="AlphaFoldDB" id="A0A198ADD7"/>
<dbReference type="Gene3D" id="3.40.50.2300">
    <property type="match status" value="1"/>
</dbReference>
<dbReference type="Pfam" id="PF17853">
    <property type="entry name" value="GGDEF_2"/>
    <property type="match status" value="1"/>
</dbReference>
<dbReference type="PRINTS" id="PR00032">
    <property type="entry name" value="HTHARAC"/>
</dbReference>
<feature type="domain" description="HTH araC/xylS-type" evidence="5">
    <location>
        <begin position="437"/>
        <end position="534"/>
    </location>
</feature>
<dbReference type="Gene3D" id="3.30.70.270">
    <property type="match status" value="1"/>
</dbReference>
<dbReference type="PANTHER" id="PTHR43280">
    <property type="entry name" value="ARAC-FAMILY TRANSCRIPTIONAL REGULATOR"/>
    <property type="match status" value="1"/>
</dbReference>
<dbReference type="GO" id="GO:0000160">
    <property type="term" value="P:phosphorelay signal transduction system"/>
    <property type="evidence" value="ECO:0007669"/>
    <property type="project" value="InterPro"/>
</dbReference>
<evidence type="ECO:0000259" key="5">
    <source>
        <dbReference type="PROSITE" id="PS01124"/>
    </source>
</evidence>
<dbReference type="InterPro" id="IPR001789">
    <property type="entry name" value="Sig_transdc_resp-reg_receiver"/>
</dbReference>
<dbReference type="PANTHER" id="PTHR43280:SF28">
    <property type="entry name" value="HTH-TYPE TRANSCRIPTIONAL ACTIVATOR RHAS"/>
    <property type="match status" value="1"/>
</dbReference>
<evidence type="ECO:0000256" key="3">
    <source>
        <dbReference type="ARBA" id="ARBA00023163"/>
    </source>
</evidence>
<dbReference type="EMBL" id="LYPB01000060">
    <property type="protein sequence ID" value="OAS19071.1"/>
    <property type="molecule type" value="Genomic_DNA"/>
</dbReference>
<dbReference type="STRING" id="1850517.A8708_27495"/>
<dbReference type="InterPro" id="IPR029787">
    <property type="entry name" value="Nucleotide_cyclase"/>
</dbReference>
<organism evidence="8 9">
    <name type="scientific">Paenibacillus oryzisoli</name>
    <dbReference type="NCBI Taxonomy" id="1850517"/>
    <lineage>
        <taxon>Bacteria</taxon>
        <taxon>Bacillati</taxon>
        <taxon>Bacillota</taxon>
        <taxon>Bacilli</taxon>
        <taxon>Bacillales</taxon>
        <taxon>Paenibacillaceae</taxon>
        <taxon>Paenibacillus</taxon>
    </lineage>
</organism>
<comment type="caution">
    <text evidence="8">The sequence shown here is derived from an EMBL/GenBank/DDBJ whole genome shotgun (WGS) entry which is preliminary data.</text>
</comment>
<dbReference type="InterPro" id="IPR000160">
    <property type="entry name" value="GGDEF_dom"/>
</dbReference>
<dbReference type="Proteomes" id="UP000078454">
    <property type="component" value="Unassembled WGS sequence"/>
</dbReference>
<protein>
    <recommendedName>
        <fullName evidence="10">DNA-binding response regulator</fullName>
    </recommendedName>
</protein>
<keyword evidence="2" id="KW-0238">DNA-binding</keyword>
<dbReference type="InterPro" id="IPR043128">
    <property type="entry name" value="Rev_trsase/Diguanyl_cyclase"/>
</dbReference>
<dbReference type="InterPro" id="IPR009057">
    <property type="entry name" value="Homeodomain-like_sf"/>
</dbReference>
<dbReference type="SMART" id="SM00342">
    <property type="entry name" value="HTH_ARAC"/>
    <property type="match status" value="1"/>
</dbReference>
<feature type="domain" description="GGDEF" evidence="7">
    <location>
        <begin position="186"/>
        <end position="313"/>
    </location>
</feature>
<dbReference type="PROSITE" id="PS50887">
    <property type="entry name" value="GGDEF"/>
    <property type="match status" value="1"/>
</dbReference>
<dbReference type="GO" id="GO:0003700">
    <property type="term" value="F:DNA-binding transcription factor activity"/>
    <property type="evidence" value="ECO:0007669"/>
    <property type="project" value="InterPro"/>
</dbReference>
<dbReference type="PROSITE" id="PS00041">
    <property type="entry name" value="HTH_ARAC_FAMILY_1"/>
    <property type="match status" value="1"/>
</dbReference>
<dbReference type="SUPFAM" id="SSF46689">
    <property type="entry name" value="Homeodomain-like"/>
    <property type="match status" value="2"/>
</dbReference>
<dbReference type="PROSITE" id="PS50110">
    <property type="entry name" value="RESPONSE_REGULATORY"/>
    <property type="match status" value="1"/>
</dbReference>
<dbReference type="Gene3D" id="1.10.10.60">
    <property type="entry name" value="Homeodomain-like"/>
    <property type="match status" value="2"/>
</dbReference>
<evidence type="ECO:0000313" key="8">
    <source>
        <dbReference type="EMBL" id="OAS19071.1"/>
    </source>
</evidence>
<feature type="modified residue" description="4-aspartylphosphate" evidence="4">
    <location>
        <position position="62"/>
    </location>
</feature>
<evidence type="ECO:0000259" key="7">
    <source>
        <dbReference type="PROSITE" id="PS50887"/>
    </source>
</evidence>